<organism evidence="1 2">
    <name type="scientific">Mucilaginibacter polytrichastri</name>
    <dbReference type="NCBI Taxonomy" id="1302689"/>
    <lineage>
        <taxon>Bacteria</taxon>
        <taxon>Pseudomonadati</taxon>
        <taxon>Bacteroidota</taxon>
        <taxon>Sphingobacteriia</taxon>
        <taxon>Sphingobacteriales</taxon>
        <taxon>Sphingobacteriaceae</taxon>
        <taxon>Mucilaginibacter</taxon>
    </lineage>
</organism>
<proteinExistence type="predicted"/>
<name>A0A1Q5ZYX3_9SPHI</name>
<dbReference type="AlphaFoldDB" id="A0A1Q5ZYX3"/>
<dbReference type="Proteomes" id="UP000186720">
    <property type="component" value="Unassembled WGS sequence"/>
</dbReference>
<sequence>MKYKNITTENPNEEKIILNTIGSKMDNIILRKTKKYNIADPNNDQRYKPILSFNNNPKLNQSIYL</sequence>
<keyword evidence="2" id="KW-1185">Reference proteome</keyword>
<evidence type="ECO:0000313" key="2">
    <source>
        <dbReference type="Proteomes" id="UP000186720"/>
    </source>
</evidence>
<reference evidence="1 2" key="1">
    <citation type="submission" date="2016-11" db="EMBL/GenBank/DDBJ databases">
        <title>Whole Genome Sequencing of Mucilaginibacter polytrichastri RG4-7(T) isolated from the moss sample.</title>
        <authorList>
            <person name="Li Y."/>
        </authorList>
    </citation>
    <scope>NUCLEOTIDE SEQUENCE [LARGE SCALE GENOMIC DNA]</scope>
    <source>
        <strain evidence="1 2">RG4-7</strain>
    </source>
</reference>
<evidence type="ECO:0000313" key="1">
    <source>
        <dbReference type="EMBL" id="OKS86942.1"/>
    </source>
</evidence>
<accession>A0A1Q5ZYX3</accession>
<comment type="caution">
    <text evidence="1">The sequence shown here is derived from an EMBL/GenBank/DDBJ whole genome shotgun (WGS) entry which is preliminary data.</text>
</comment>
<gene>
    <name evidence="1" type="ORF">RG47T_2400</name>
</gene>
<dbReference type="EMBL" id="MPPL01000001">
    <property type="protein sequence ID" value="OKS86942.1"/>
    <property type="molecule type" value="Genomic_DNA"/>
</dbReference>
<protein>
    <submittedName>
        <fullName evidence="1">Uncharacterized protein</fullName>
    </submittedName>
</protein>